<reference evidence="1" key="1">
    <citation type="journal article" date="2012" name="Nat. Biotechnol.">
        <title>Reference genome sequence of the model plant Setaria.</title>
        <authorList>
            <person name="Bennetzen J.L."/>
            <person name="Schmutz J."/>
            <person name="Wang H."/>
            <person name="Percifield R."/>
            <person name="Hawkins J."/>
            <person name="Pontaroli A.C."/>
            <person name="Estep M."/>
            <person name="Feng L."/>
            <person name="Vaughn J.N."/>
            <person name="Grimwood J."/>
            <person name="Jenkins J."/>
            <person name="Barry K."/>
            <person name="Lindquist E."/>
            <person name="Hellsten U."/>
            <person name="Deshpande S."/>
            <person name="Wang X."/>
            <person name="Wu X."/>
            <person name="Mitros T."/>
            <person name="Triplett J."/>
            <person name="Yang X."/>
            <person name="Ye C.Y."/>
            <person name="Mauro-Herrera M."/>
            <person name="Wang L."/>
            <person name="Li P."/>
            <person name="Sharma M."/>
            <person name="Sharma R."/>
            <person name="Ronald P.C."/>
            <person name="Panaud O."/>
            <person name="Kellogg E.A."/>
            <person name="Brutnell T.P."/>
            <person name="Doust A.N."/>
            <person name="Tuskan G.A."/>
            <person name="Rokhsar D."/>
            <person name="Devos K.M."/>
        </authorList>
    </citation>
    <scope>NUCLEOTIDE SEQUENCE [LARGE SCALE GENOMIC DNA]</scope>
    <source>
        <strain evidence="1">Yugu1</strain>
    </source>
</reference>
<dbReference type="EMBL" id="CM003529">
    <property type="protein sequence ID" value="RCV11687.1"/>
    <property type="molecule type" value="Genomic_DNA"/>
</dbReference>
<proteinExistence type="predicted"/>
<dbReference type="AlphaFoldDB" id="A0A368Q0X6"/>
<accession>A0A368Q0X6</accession>
<protein>
    <submittedName>
        <fullName evidence="1">Uncharacterized protein</fullName>
    </submittedName>
</protein>
<name>A0A368Q0X6_SETIT</name>
<reference evidence="1" key="2">
    <citation type="submission" date="2015-07" db="EMBL/GenBank/DDBJ databases">
        <authorList>
            <person name="Noorani M."/>
        </authorList>
    </citation>
    <scope>NUCLEOTIDE SEQUENCE</scope>
    <source>
        <strain evidence="1">Yugu1</strain>
    </source>
</reference>
<gene>
    <name evidence="1" type="ORF">SETIT_2G206600v2</name>
</gene>
<dbReference type="OrthoDB" id="10536538at2759"/>
<evidence type="ECO:0000313" key="1">
    <source>
        <dbReference type="EMBL" id="RCV11687.1"/>
    </source>
</evidence>
<sequence length="162" mass="17545">MGWGGALDMAVVWLTEESEHAAARLHLCETQLLLRAHFSVCQLSLLLGTCSAASNSPSHSHPSLRTVASSCSCCRVLSSIAVAVAAPFVLRLPAGRPAWPCPHLKTLSCLLLVLRWPALWNKVLLNFRQPLRACTPWILAPGTSVFAGRFSLPSLGLPMMDY</sequence>
<organism evidence="1">
    <name type="scientific">Setaria italica</name>
    <name type="common">Foxtail millet</name>
    <name type="synonym">Panicum italicum</name>
    <dbReference type="NCBI Taxonomy" id="4555"/>
    <lineage>
        <taxon>Eukaryota</taxon>
        <taxon>Viridiplantae</taxon>
        <taxon>Streptophyta</taxon>
        <taxon>Embryophyta</taxon>
        <taxon>Tracheophyta</taxon>
        <taxon>Spermatophyta</taxon>
        <taxon>Magnoliopsida</taxon>
        <taxon>Liliopsida</taxon>
        <taxon>Poales</taxon>
        <taxon>Poaceae</taxon>
        <taxon>PACMAD clade</taxon>
        <taxon>Panicoideae</taxon>
        <taxon>Panicodae</taxon>
        <taxon>Paniceae</taxon>
        <taxon>Cenchrinae</taxon>
        <taxon>Setaria</taxon>
    </lineage>
</organism>